<sequence length="127" mass="13709">AAARHSRLDPFLIEAVAFVESGFNERARSPKGALGLMQLMPATAARFGVDNPLDPRENLLGGARYLRELLDRFDSLPLALAAYNAGEGAVERHGNTIPPYAETARYVPAVIAHYARLRNPSAPAAAR</sequence>
<dbReference type="Proteomes" id="UP000652074">
    <property type="component" value="Unassembled WGS sequence"/>
</dbReference>
<organism evidence="3 4">
    <name type="scientific">Aromatoleum petrolei</name>
    <dbReference type="NCBI Taxonomy" id="76116"/>
    <lineage>
        <taxon>Bacteria</taxon>
        <taxon>Pseudomonadati</taxon>
        <taxon>Pseudomonadota</taxon>
        <taxon>Betaproteobacteria</taxon>
        <taxon>Rhodocyclales</taxon>
        <taxon>Rhodocyclaceae</taxon>
        <taxon>Aromatoleum</taxon>
    </lineage>
</organism>
<dbReference type="PANTHER" id="PTHR37423">
    <property type="entry name" value="SOLUBLE LYTIC MUREIN TRANSGLYCOSYLASE-RELATED"/>
    <property type="match status" value="1"/>
</dbReference>
<dbReference type="Pfam" id="PF01464">
    <property type="entry name" value="SLT"/>
    <property type="match status" value="1"/>
</dbReference>
<dbReference type="InterPro" id="IPR008258">
    <property type="entry name" value="Transglycosylase_SLT_dom_1"/>
</dbReference>
<dbReference type="PANTHER" id="PTHR37423:SF2">
    <property type="entry name" value="MEMBRANE-BOUND LYTIC MUREIN TRANSGLYCOSYLASE C"/>
    <property type="match status" value="1"/>
</dbReference>
<gene>
    <name evidence="3" type="ORF">GPA26_20120</name>
</gene>
<dbReference type="SUPFAM" id="SSF53955">
    <property type="entry name" value="Lysozyme-like"/>
    <property type="match status" value="1"/>
</dbReference>
<dbReference type="RefSeq" id="WP_169208110.1">
    <property type="nucleotide sequence ID" value="NZ_WTVR01000051.1"/>
</dbReference>
<feature type="domain" description="Transglycosylase SLT" evidence="2">
    <location>
        <begin position="2"/>
        <end position="94"/>
    </location>
</feature>
<name>A0ABX1N042_9RHOO</name>
<dbReference type="EMBL" id="WTVR01000051">
    <property type="protein sequence ID" value="NMF90777.1"/>
    <property type="molecule type" value="Genomic_DNA"/>
</dbReference>
<dbReference type="Gene3D" id="1.10.530.10">
    <property type="match status" value="1"/>
</dbReference>
<accession>A0ABX1N042</accession>
<dbReference type="CDD" id="cd00254">
    <property type="entry name" value="LT-like"/>
    <property type="match status" value="1"/>
</dbReference>
<protein>
    <submittedName>
        <fullName evidence="3">Transglycosylase SLT domain-containing protein</fullName>
    </submittedName>
</protein>
<comment type="similarity">
    <text evidence="1">Belongs to the transglycosylase Slt family.</text>
</comment>
<feature type="non-terminal residue" evidence="3">
    <location>
        <position position="1"/>
    </location>
</feature>
<dbReference type="InterPro" id="IPR023346">
    <property type="entry name" value="Lysozyme-like_dom_sf"/>
</dbReference>
<comment type="caution">
    <text evidence="3">The sequence shown here is derived from an EMBL/GenBank/DDBJ whole genome shotgun (WGS) entry which is preliminary data.</text>
</comment>
<evidence type="ECO:0000259" key="2">
    <source>
        <dbReference type="Pfam" id="PF01464"/>
    </source>
</evidence>
<evidence type="ECO:0000313" key="3">
    <source>
        <dbReference type="EMBL" id="NMF90777.1"/>
    </source>
</evidence>
<reference evidence="3 4" key="1">
    <citation type="submission" date="2019-12" db="EMBL/GenBank/DDBJ databases">
        <title>Comparative genomics gives insights into the taxonomy of the Azoarcus-Aromatoleum group and reveals separate origins of nif in the plant-associated Azoarcus and non-plant-associated Aromatoleum sub-groups.</title>
        <authorList>
            <person name="Lafos M."/>
            <person name="Maluk M."/>
            <person name="Batista M."/>
            <person name="Junghare M."/>
            <person name="Carmona M."/>
            <person name="Faoro H."/>
            <person name="Cruz L.M."/>
            <person name="Battistoni F."/>
            <person name="De Souza E."/>
            <person name="Pedrosa F."/>
            <person name="Chen W.-M."/>
            <person name="Poole P.S."/>
            <person name="Dixon R.A."/>
            <person name="James E.K."/>
        </authorList>
    </citation>
    <scope>NUCLEOTIDE SEQUENCE [LARGE SCALE GENOMIC DNA]</scope>
    <source>
        <strain evidence="3 4">ToN1</strain>
    </source>
</reference>
<evidence type="ECO:0000256" key="1">
    <source>
        <dbReference type="ARBA" id="ARBA00007734"/>
    </source>
</evidence>
<evidence type="ECO:0000313" key="4">
    <source>
        <dbReference type="Proteomes" id="UP000652074"/>
    </source>
</evidence>
<keyword evidence="4" id="KW-1185">Reference proteome</keyword>
<proteinExistence type="inferred from homology"/>